<dbReference type="AlphaFoldDB" id="A0A6G8RX06"/>
<protein>
    <submittedName>
        <fullName evidence="2">Nuclear transport factor 2 family protein</fullName>
    </submittedName>
</protein>
<dbReference type="InterPro" id="IPR032710">
    <property type="entry name" value="NTF2-like_dom_sf"/>
</dbReference>
<sequence length="121" mass="14012">MEDILIKSLEEERFKAIVEKRYEDFAKLAHPDMTYTHTSGITDSKESYLSKLFGGFYDYKWIEHPIHKIQIIGDVALVFGEMHSDLVAGNVAKSLKNKSLAVWKKENSIWLFYAYQPTPIP</sequence>
<organism evidence="2 3">
    <name type="scientific">Acinetobacter shaoyimingii</name>
    <dbReference type="NCBI Taxonomy" id="2715164"/>
    <lineage>
        <taxon>Bacteria</taxon>
        <taxon>Pseudomonadati</taxon>
        <taxon>Pseudomonadota</taxon>
        <taxon>Gammaproteobacteria</taxon>
        <taxon>Moraxellales</taxon>
        <taxon>Moraxellaceae</taxon>
        <taxon>Acinetobacter</taxon>
    </lineage>
</organism>
<dbReference type="EMBL" id="CP049801">
    <property type="protein sequence ID" value="QIO06459.1"/>
    <property type="molecule type" value="Genomic_DNA"/>
</dbReference>
<evidence type="ECO:0000313" key="2">
    <source>
        <dbReference type="EMBL" id="QIO06459.1"/>
    </source>
</evidence>
<dbReference type="SUPFAM" id="SSF54427">
    <property type="entry name" value="NTF2-like"/>
    <property type="match status" value="1"/>
</dbReference>
<name>A0A6G8RX06_9GAMM</name>
<dbReference type="Pfam" id="PF14534">
    <property type="entry name" value="DUF4440"/>
    <property type="match status" value="1"/>
</dbReference>
<proteinExistence type="predicted"/>
<dbReference type="RefSeq" id="WP_166224630.1">
    <property type="nucleotide sequence ID" value="NZ_CP049801.1"/>
</dbReference>
<dbReference type="KEGG" id="asha:G8E00_11090"/>
<evidence type="ECO:0000313" key="3">
    <source>
        <dbReference type="Proteomes" id="UP000502297"/>
    </source>
</evidence>
<gene>
    <name evidence="2" type="ORF">G8E00_11090</name>
</gene>
<feature type="domain" description="DUF4440" evidence="1">
    <location>
        <begin position="6"/>
        <end position="111"/>
    </location>
</feature>
<keyword evidence="3" id="KW-1185">Reference proteome</keyword>
<reference evidence="2 3" key="1">
    <citation type="submission" date="2020-03" db="EMBL/GenBank/DDBJ databases">
        <authorList>
            <person name="Zhu W."/>
        </authorList>
    </citation>
    <scope>NUCLEOTIDE SEQUENCE [LARGE SCALE GENOMIC DNA]</scope>
    <source>
        <strain evidence="2 3">323-1</strain>
    </source>
</reference>
<dbReference type="InterPro" id="IPR027843">
    <property type="entry name" value="DUF4440"/>
</dbReference>
<dbReference type="Gene3D" id="3.10.450.50">
    <property type="match status" value="1"/>
</dbReference>
<dbReference type="Proteomes" id="UP000502297">
    <property type="component" value="Chromosome"/>
</dbReference>
<accession>A0A6G8RX06</accession>
<evidence type="ECO:0000259" key="1">
    <source>
        <dbReference type="Pfam" id="PF14534"/>
    </source>
</evidence>